<dbReference type="InterPro" id="IPR044944">
    <property type="entry name" value="NOS_dom_3"/>
</dbReference>
<dbReference type="EC" id="1.14.13.39" evidence="5"/>
<dbReference type="VEuPathDB" id="VectorBase:AATE020428"/>
<keyword evidence="12" id="KW-0112">Calmodulin-binding</keyword>
<evidence type="ECO:0000256" key="1">
    <source>
        <dbReference type="ARBA" id="ARBA00001917"/>
    </source>
</evidence>
<evidence type="ECO:0000256" key="4">
    <source>
        <dbReference type="ARBA" id="ARBA00006267"/>
    </source>
</evidence>
<evidence type="ECO:0000256" key="2">
    <source>
        <dbReference type="ARBA" id="ARBA00001970"/>
    </source>
</evidence>
<proteinExistence type="inferred from homology"/>
<keyword evidence="10" id="KW-0274">FAD</keyword>
<protein>
    <recommendedName>
        <fullName evidence="5">nitric-oxide synthase (NADPH)</fullName>
        <ecNumber evidence="5">1.14.13.39</ecNumber>
    </recommendedName>
</protein>
<dbReference type="EnsemblMetazoa" id="AATE020428-RA">
    <property type="protein sequence ID" value="AATE020428-PA.1"/>
    <property type="gene ID" value="AATE020428"/>
</dbReference>
<comment type="cofactor">
    <cofactor evidence="2">
        <name>heme b</name>
        <dbReference type="ChEBI" id="CHEBI:60344"/>
    </cofactor>
</comment>
<keyword evidence="14" id="KW-0408">Iron</keyword>
<organism evidence="16">
    <name type="scientific">Anopheles atroparvus</name>
    <name type="common">European mosquito</name>
    <dbReference type="NCBI Taxonomy" id="41427"/>
    <lineage>
        <taxon>Eukaryota</taxon>
        <taxon>Metazoa</taxon>
        <taxon>Ecdysozoa</taxon>
        <taxon>Arthropoda</taxon>
        <taxon>Hexapoda</taxon>
        <taxon>Insecta</taxon>
        <taxon>Pterygota</taxon>
        <taxon>Neoptera</taxon>
        <taxon>Endopterygota</taxon>
        <taxon>Diptera</taxon>
        <taxon>Nematocera</taxon>
        <taxon>Culicoidea</taxon>
        <taxon>Culicidae</taxon>
        <taxon>Anophelinae</taxon>
        <taxon>Anopheles</taxon>
    </lineage>
</organism>
<evidence type="ECO:0000256" key="6">
    <source>
        <dbReference type="ARBA" id="ARBA00022617"/>
    </source>
</evidence>
<dbReference type="AlphaFoldDB" id="A0A182JLR0"/>
<evidence type="ECO:0000256" key="9">
    <source>
        <dbReference type="ARBA" id="ARBA00022723"/>
    </source>
</evidence>
<evidence type="ECO:0000256" key="5">
    <source>
        <dbReference type="ARBA" id="ARBA00012989"/>
    </source>
</evidence>
<dbReference type="Gene3D" id="3.90.1230.10">
    <property type="entry name" value="Nitric Oxide Synthase, Chain A, domain 3"/>
    <property type="match status" value="1"/>
</dbReference>
<feature type="domain" description="Nitric oxide synthase (NOS)" evidence="15">
    <location>
        <begin position="141"/>
        <end position="148"/>
    </location>
</feature>
<dbReference type="InterPro" id="IPR044943">
    <property type="entry name" value="NOS_dom_1"/>
</dbReference>
<keyword evidence="9" id="KW-0479">Metal-binding</keyword>
<dbReference type="Gene3D" id="3.90.440.10">
    <property type="entry name" value="Nitric Oxide Synthase,Heme Domain,Chain A domain 2"/>
    <property type="match status" value="1"/>
</dbReference>
<comment type="cofactor">
    <cofactor evidence="3">
        <name>FAD</name>
        <dbReference type="ChEBI" id="CHEBI:57692"/>
    </cofactor>
</comment>
<keyword evidence="6" id="KW-0349">Heme</keyword>
<dbReference type="PANTHER" id="PTHR43410:SF1">
    <property type="entry name" value="NITRIC OXIDE SYNTHASE"/>
    <property type="match status" value="1"/>
</dbReference>
<dbReference type="STRING" id="41427.A0A182JLR0"/>
<dbReference type="FunFam" id="3.90.440.10:FF:000001">
    <property type="entry name" value="Endothelial nitric oxide synthase"/>
    <property type="match status" value="1"/>
</dbReference>
<sequence length="379" mass="43577">MSCSREVCMGSVMTPHLIGTESRKSDIVQQHAKDFLEQYYSSIRRLRLELTEAKGSTTPVAIPRKGCYRTPTAVTEGLEVIHLCTQLTEYGFLLFRHRLKSPAHESRWQQVQKEVEATGSYHLTETELIYGAKLAWRNSSRCIGRIQWSKLQVFDCRYVTTTSGMFEAICNHIKYATNKGNLRSAITIFPQRTDGKHDYRIWNNQIISYAGYKNADGKIIGDPANVEFTDFCVKLGWKSKRTEWDILPLVVSANGHDPDYFDYPPELILEVPLSHPQFKWFAELNLRWYAVPMVSSMLFDCGGIQFTATAFSGWYMSTEIGCRNLCDANRRNLLEVGKWHGTARTSARNARGRSWKGFWTIFLSIILSFPFRNTFSRLQ</sequence>
<evidence type="ECO:0000256" key="13">
    <source>
        <dbReference type="ARBA" id="ARBA00023002"/>
    </source>
</evidence>
<dbReference type="InterPro" id="IPR004030">
    <property type="entry name" value="NOS_N"/>
</dbReference>
<dbReference type="GO" id="GO:0005516">
    <property type="term" value="F:calmodulin binding"/>
    <property type="evidence" value="ECO:0007669"/>
    <property type="project" value="UniProtKB-KW"/>
</dbReference>
<dbReference type="InterPro" id="IPR050607">
    <property type="entry name" value="NOS"/>
</dbReference>
<dbReference type="InterPro" id="IPR044940">
    <property type="entry name" value="NOS_dom_2"/>
</dbReference>
<dbReference type="SUPFAM" id="SSF56512">
    <property type="entry name" value="Nitric oxide (NO) synthase oxygenase domain"/>
    <property type="match status" value="2"/>
</dbReference>
<dbReference type="GO" id="GO:0004517">
    <property type="term" value="F:nitric-oxide synthase activity"/>
    <property type="evidence" value="ECO:0007669"/>
    <property type="project" value="UniProtKB-EC"/>
</dbReference>
<keyword evidence="8" id="KW-0288">FMN</keyword>
<accession>A0A182JLR0</accession>
<dbReference type="PANTHER" id="PTHR43410">
    <property type="entry name" value="NITRIC OXIDE SYNTHASE OXYGENASE"/>
    <property type="match status" value="1"/>
</dbReference>
<evidence type="ECO:0000256" key="12">
    <source>
        <dbReference type="ARBA" id="ARBA00022860"/>
    </source>
</evidence>
<dbReference type="GO" id="GO:0046872">
    <property type="term" value="F:metal ion binding"/>
    <property type="evidence" value="ECO:0007669"/>
    <property type="project" value="UniProtKB-KW"/>
</dbReference>
<dbReference type="Pfam" id="PF02898">
    <property type="entry name" value="NO_synthase"/>
    <property type="match status" value="1"/>
</dbReference>
<evidence type="ECO:0000256" key="7">
    <source>
        <dbReference type="ARBA" id="ARBA00022630"/>
    </source>
</evidence>
<name>A0A182JLR0_ANOAO</name>
<reference evidence="16" key="1">
    <citation type="submission" date="2022-08" db="UniProtKB">
        <authorList>
            <consortium name="EnsemblMetazoa"/>
        </authorList>
    </citation>
    <scope>IDENTIFICATION</scope>
    <source>
        <strain evidence="16">EBRO</strain>
    </source>
</reference>
<evidence type="ECO:0000313" key="16">
    <source>
        <dbReference type="EnsemblMetazoa" id="AATE020428-PA.1"/>
    </source>
</evidence>
<evidence type="ECO:0000256" key="8">
    <source>
        <dbReference type="ARBA" id="ARBA00022643"/>
    </source>
</evidence>
<dbReference type="GO" id="GO:0006809">
    <property type="term" value="P:nitric oxide biosynthetic process"/>
    <property type="evidence" value="ECO:0007669"/>
    <property type="project" value="InterPro"/>
</dbReference>
<keyword evidence="13" id="KW-0560">Oxidoreductase</keyword>
<evidence type="ECO:0000256" key="14">
    <source>
        <dbReference type="ARBA" id="ARBA00023004"/>
    </source>
</evidence>
<comment type="similarity">
    <text evidence="4">Belongs to the NOS family.</text>
</comment>
<comment type="cofactor">
    <cofactor evidence="1">
        <name>FMN</name>
        <dbReference type="ChEBI" id="CHEBI:58210"/>
    </cofactor>
</comment>
<keyword evidence="11" id="KW-0521">NADP</keyword>
<keyword evidence="7" id="KW-0285">Flavoprotein</keyword>
<dbReference type="InterPro" id="IPR036119">
    <property type="entry name" value="NOS_N_sf"/>
</dbReference>
<evidence type="ECO:0000256" key="10">
    <source>
        <dbReference type="ARBA" id="ARBA00022827"/>
    </source>
</evidence>
<evidence type="ECO:0000256" key="11">
    <source>
        <dbReference type="ARBA" id="ARBA00022857"/>
    </source>
</evidence>
<evidence type="ECO:0000259" key="15">
    <source>
        <dbReference type="PROSITE" id="PS60001"/>
    </source>
</evidence>
<evidence type="ECO:0000256" key="3">
    <source>
        <dbReference type="ARBA" id="ARBA00001974"/>
    </source>
</evidence>
<dbReference type="Gene3D" id="3.90.340.10">
    <property type="entry name" value="Nitric Oxide Synthase, Chain A, domain 1"/>
    <property type="match status" value="2"/>
</dbReference>
<dbReference type="PROSITE" id="PS60001">
    <property type="entry name" value="NOS"/>
    <property type="match status" value="1"/>
</dbReference>